<dbReference type="CDD" id="cd02440">
    <property type="entry name" value="AdoMet_MTases"/>
    <property type="match status" value="1"/>
</dbReference>
<dbReference type="InterPro" id="IPR013216">
    <property type="entry name" value="Methyltransf_11"/>
</dbReference>
<accession>A0A2H0W610</accession>
<dbReference type="Proteomes" id="UP000229056">
    <property type="component" value="Unassembled WGS sequence"/>
</dbReference>
<dbReference type="Pfam" id="PF08241">
    <property type="entry name" value="Methyltransf_11"/>
    <property type="match status" value="1"/>
</dbReference>
<evidence type="ECO:0000259" key="2">
    <source>
        <dbReference type="Pfam" id="PF08241"/>
    </source>
</evidence>
<dbReference type="PANTHER" id="PTHR44068:SF11">
    <property type="entry name" value="GERANYL DIPHOSPHATE 2-C-METHYLTRANSFERASE"/>
    <property type="match status" value="1"/>
</dbReference>
<dbReference type="GO" id="GO:0008757">
    <property type="term" value="F:S-adenosylmethionine-dependent methyltransferase activity"/>
    <property type="evidence" value="ECO:0007669"/>
    <property type="project" value="InterPro"/>
</dbReference>
<dbReference type="InterPro" id="IPR029063">
    <property type="entry name" value="SAM-dependent_MTases_sf"/>
</dbReference>
<name>A0A2H0W610_9BACT</name>
<organism evidence="3 4">
    <name type="scientific">Candidatus Buchananbacteria bacterium CG10_big_fil_rev_8_21_14_0_10_33_19</name>
    <dbReference type="NCBI Taxonomy" id="1974525"/>
    <lineage>
        <taxon>Bacteria</taxon>
        <taxon>Candidatus Buchananiibacteriota</taxon>
    </lineage>
</organism>
<gene>
    <name evidence="3" type="ORF">COT80_02590</name>
</gene>
<feature type="domain" description="Methyltransferase type 11" evidence="2">
    <location>
        <begin position="82"/>
        <end position="130"/>
    </location>
</feature>
<evidence type="ECO:0000313" key="4">
    <source>
        <dbReference type="Proteomes" id="UP000229056"/>
    </source>
</evidence>
<evidence type="ECO:0000313" key="3">
    <source>
        <dbReference type="EMBL" id="PIS06080.1"/>
    </source>
</evidence>
<dbReference type="EMBL" id="PEZY01000011">
    <property type="protein sequence ID" value="PIS06080.1"/>
    <property type="molecule type" value="Genomic_DNA"/>
</dbReference>
<proteinExistence type="predicted"/>
<dbReference type="InterPro" id="IPR050447">
    <property type="entry name" value="Erg6_SMT_methyltransf"/>
</dbReference>
<reference evidence="4" key="1">
    <citation type="submission" date="2017-09" db="EMBL/GenBank/DDBJ databases">
        <title>Depth-based differentiation of microbial function through sediment-hosted aquifers and enrichment of novel symbionts in the deep terrestrial subsurface.</title>
        <authorList>
            <person name="Probst A.J."/>
            <person name="Ladd B."/>
            <person name="Jarett J.K."/>
            <person name="Geller-Mcgrath D.E."/>
            <person name="Sieber C.M.K."/>
            <person name="Emerson J.B."/>
            <person name="Anantharaman K."/>
            <person name="Thomas B.C."/>
            <person name="Malmstrom R."/>
            <person name="Stieglmeier M."/>
            <person name="Klingl A."/>
            <person name="Woyke T."/>
            <person name="Ryan C.M."/>
            <person name="Banfield J.F."/>
        </authorList>
    </citation>
    <scope>NUCLEOTIDE SEQUENCE [LARGE SCALE GENOMIC DNA]</scope>
</reference>
<evidence type="ECO:0000256" key="1">
    <source>
        <dbReference type="ARBA" id="ARBA00022679"/>
    </source>
</evidence>
<dbReference type="PANTHER" id="PTHR44068">
    <property type="entry name" value="ZGC:194242"/>
    <property type="match status" value="1"/>
</dbReference>
<dbReference type="AlphaFoldDB" id="A0A2H0W610"/>
<comment type="caution">
    <text evidence="3">The sequence shown here is derived from an EMBL/GenBank/DDBJ whole genome shotgun (WGS) entry which is preliminary data.</text>
</comment>
<protein>
    <recommendedName>
        <fullName evidence="2">Methyltransferase type 11 domain-containing protein</fullName>
    </recommendedName>
</protein>
<dbReference type="Gene3D" id="3.40.50.150">
    <property type="entry name" value="Vaccinia Virus protein VP39"/>
    <property type="match status" value="1"/>
</dbReference>
<keyword evidence="1" id="KW-0808">Transferase</keyword>
<sequence>MGLVYYPLQSNIKYMKHKGDVFFKNAMQVLFKNSAKVVDIGGGLRIDPKKNNRSLQNTWLKPLVEQVDYCVLDKVSSYNPDVIGDIHNLPFKDNSVDAFICISVLEHVEEPQKAMKEMYRVLKPGGYCYLWVPFLFYYHPEKGYYQDFYRFTIDGVKYLARDFSSVETCNSRGALATVFNLFPIFSKRTEFFSFFDRLLGKSESNQTSGYHVLCIK</sequence>
<dbReference type="SUPFAM" id="SSF53335">
    <property type="entry name" value="S-adenosyl-L-methionine-dependent methyltransferases"/>
    <property type="match status" value="1"/>
</dbReference>